<keyword evidence="3" id="KW-1185">Reference proteome</keyword>
<sequence>MGSMLIQSNLLLLGRIVCSRPDCTRVLGSFLQDPHSVCVNCRDTWNPGKRCGECSTWSSDKVLAAYKYQCGLRHRCAKAVHSHSSVAHPFCNVSCDVGTLQYVKAPPVQGTRDSPAASVLSNIHGGSETSFQDVSVLSQDELTAGDSASQQDTKPPIALDLSLFLKSWQEEVLASVNSLVASQIGDLHSSVPAPATGPSLSAVPSSLDLDLMQFSVPPPQKS</sequence>
<accession>A0A5B7H8Z1</accession>
<evidence type="ECO:0000313" key="2">
    <source>
        <dbReference type="EMBL" id="MPC66593.1"/>
    </source>
</evidence>
<dbReference type="EMBL" id="VSRR010024984">
    <property type="protein sequence ID" value="MPC66593.1"/>
    <property type="molecule type" value="Genomic_DNA"/>
</dbReference>
<feature type="signal peptide" evidence="1">
    <location>
        <begin position="1"/>
        <end position="19"/>
    </location>
</feature>
<dbReference type="Proteomes" id="UP000324222">
    <property type="component" value="Unassembled WGS sequence"/>
</dbReference>
<protein>
    <submittedName>
        <fullName evidence="2">Uncharacterized protein</fullName>
    </submittedName>
</protein>
<proteinExistence type="predicted"/>
<organism evidence="2 3">
    <name type="scientific">Portunus trituberculatus</name>
    <name type="common">Swimming crab</name>
    <name type="synonym">Neptunus trituberculatus</name>
    <dbReference type="NCBI Taxonomy" id="210409"/>
    <lineage>
        <taxon>Eukaryota</taxon>
        <taxon>Metazoa</taxon>
        <taxon>Ecdysozoa</taxon>
        <taxon>Arthropoda</taxon>
        <taxon>Crustacea</taxon>
        <taxon>Multicrustacea</taxon>
        <taxon>Malacostraca</taxon>
        <taxon>Eumalacostraca</taxon>
        <taxon>Eucarida</taxon>
        <taxon>Decapoda</taxon>
        <taxon>Pleocyemata</taxon>
        <taxon>Brachyura</taxon>
        <taxon>Eubrachyura</taxon>
        <taxon>Portunoidea</taxon>
        <taxon>Portunidae</taxon>
        <taxon>Portuninae</taxon>
        <taxon>Portunus</taxon>
    </lineage>
</organism>
<gene>
    <name evidence="2" type="ORF">E2C01_060742</name>
</gene>
<name>A0A5B7H8Z1_PORTR</name>
<dbReference type="AlphaFoldDB" id="A0A5B7H8Z1"/>
<feature type="chain" id="PRO_5022824663" evidence="1">
    <location>
        <begin position="20"/>
        <end position="222"/>
    </location>
</feature>
<comment type="caution">
    <text evidence="2">The sequence shown here is derived from an EMBL/GenBank/DDBJ whole genome shotgun (WGS) entry which is preliminary data.</text>
</comment>
<evidence type="ECO:0000256" key="1">
    <source>
        <dbReference type="SAM" id="SignalP"/>
    </source>
</evidence>
<keyword evidence="1" id="KW-0732">Signal</keyword>
<evidence type="ECO:0000313" key="3">
    <source>
        <dbReference type="Proteomes" id="UP000324222"/>
    </source>
</evidence>
<reference evidence="2 3" key="1">
    <citation type="submission" date="2019-05" db="EMBL/GenBank/DDBJ databases">
        <title>Another draft genome of Portunus trituberculatus and its Hox gene families provides insights of decapod evolution.</title>
        <authorList>
            <person name="Jeong J.-H."/>
            <person name="Song I."/>
            <person name="Kim S."/>
            <person name="Choi T."/>
            <person name="Kim D."/>
            <person name="Ryu S."/>
            <person name="Kim W."/>
        </authorList>
    </citation>
    <scope>NUCLEOTIDE SEQUENCE [LARGE SCALE GENOMIC DNA]</scope>
    <source>
        <tissue evidence="2">Muscle</tissue>
    </source>
</reference>